<evidence type="ECO:0000256" key="10">
    <source>
        <dbReference type="SAM" id="MobiDB-lite"/>
    </source>
</evidence>
<dbReference type="GO" id="GO:0052906">
    <property type="term" value="F:tRNA (guanine(37)-N1)-methyltransferase activity"/>
    <property type="evidence" value="ECO:0007669"/>
    <property type="project" value="UniProtKB-UniRule"/>
</dbReference>
<sequence>MLREEDFESELQLSALRIPRELCKAVGRLLNGFLLDKPRVKPIAEDPSSKATRLVILSERVQSPDLSDIPESKLEELKKLCEIQVVPYSLKLGYTYWGAGHIAHLNIVGDLLPYKDVIAKVIYDKNQPKIRTVVNKVGAITNEFRVPKFEVLEGEDDMVTEVKQYGATFKLDYSLVYWNSRLEHEHIRLVSQFRAGETICDMFAGVGPFAIPAAQKGCIVYANDLNPDSVHYLRINAEINKVEDRVSAYNMDARAFMCHLMSVPASEIKAESLSVILETCNSQVNGRVSSEGGSLSKDVKDKCPINANYEDSSEDSCMTAAAAANTKRRSENCDEEDTSVNGLNTTPHSQKLGRRNKKLRGFKPSSIMTWEHIDHEAETTVNAKIQDPIFHRVRDVAPNKAMFCLSFQLPENCFKEDARDIAEPIEQSHE</sequence>
<organism evidence="12 13">
    <name type="scientific">Acorus gramineus</name>
    <name type="common">Dwarf sweet flag</name>
    <dbReference type="NCBI Taxonomy" id="55184"/>
    <lineage>
        <taxon>Eukaryota</taxon>
        <taxon>Viridiplantae</taxon>
        <taxon>Streptophyta</taxon>
        <taxon>Embryophyta</taxon>
        <taxon>Tracheophyta</taxon>
        <taxon>Spermatophyta</taxon>
        <taxon>Magnoliopsida</taxon>
        <taxon>Liliopsida</taxon>
        <taxon>Acoraceae</taxon>
        <taxon>Acorus</taxon>
    </lineage>
</organism>
<dbReference type="Pfam" id="PF02475">
    <property type="entry name" value="TRM5-TYW2_MTfase"/>
    <property type="match status" value="1"/>
</dbReference>
<protein>
    <recommendedName>
        <fullName evidence="9">tRNA (guanine(37)-N1)-methyltransferase</fullName>
        <ecNumber evidence="9">2.1.1.228</ecNumber>
    </recommendedName>
    <alternativeName>
        <fullName evidence="9">M1G-methyltransferase</fullName>
    </alternativeName>
    <alternativeName>
        <fullName evidence="9">tRNA [GM37] methyltransferase</fullName>
    </alternativeName>
    <alternativeName>
        <fullName evidence="9">tRNA methyltransferase 5 homolog</fullName>
    </alternativeName>
</protein>
<accession>A0AAV9AQZ1</accession>
<reference evidence="12" key="2">
    <citation type="submission" date="2023-06" db="EMBL/GenBank/DDBJ databases">
        <authorList>
            <person name="Ma L."/>
            <person name="Liu K.-W."/>
            <person name="Li Z."/>
            <person name="Hsiao Y.-Y."/>
            <person name="Qi Y."/>
            <person name="Fu T."/>
            <person name="Tang G."/>
            <person name="Zhang D."/>
            <person name="Sun W.-H."/>
            <person name="Liu D.-K."/>
            <person name="Li Y."/>
            <person name="Chen G.-Z."/>
            <person name="Liu X.-D."/>
            <person name="Liao X.-Y."/>
            <person name="Jiang Y.-T."/>
            <person name="Yu X."/>
            <person name="Hao Y."/>
            <person name="Huang J."/>
            <person name="Zhao X.-W."/>
            <person name="Ke S."/>
            <person name="Chen Y.-Y."/>
            <person name="Wu W.-L."/>
            <person name="Hsu J.-L."/>
            <person name="Lin Y.-F."/>
            <person name="Huang M.-D."/>
            <person name="Li C.-Y."/>
            <person name="Huang L."/>
            <person name="Wang Z.-W."/>
            <person name="Zhao X."/>
            <person name="Zhong W.-Y."/>
            <person name="Peng D.-H."/>
            <person name="Ahmad S."/>
            <person name="Lan S."/>
            <person name="Zhang J.-S."/>
            <person name="Tsai W.-C."/>
            <person name="Van De Peer Y."/>
            <person name="Liu Z.-J."/>
        </authorList>
    </citation>
    <scope>NUCLEOTIDE SEQUENCE</scope>
    <source>
        <strain evidence="12">SCP</strain>
        <tissue evidence="12">Leaves</tissue>
    </source>
</reference>
<feature type="domain" description="SAM-dependent methyltransferase TRM5/TYW2-type" evidence="11">
    <location>
        <begin position="96"/>
        <end position="411"/>
    </location>
</feature>
<dbReference type="GO" id="GO:0005634">
    <property type="term" value="C:nucleus"/>
    <property type="evidence" value="ECO:0007669"/>
    <property type="project" value="UniProtKB-SubCell"/>
</dbReference>
<dbReference type="Gene3D" id="3.40.50.150">
    <property type="entry name" value="Vaccinia Virus protein VP39"/>
    <property type="match status" value="1"/>
</dbReference>
<keyword evidence="2 9" id="KW-0963">Cytoplasm</keyword>
<dbReference type="EC" id="2.1.1.228" evidence="9"/>
<feature type="binding site" evidence="9">
    <location>
        <position position="308"/>
    </location>
    <ligand>
        <name>S-adenosyl-L-methionine</name>
        <dbReference type="ChEBI" id="CHEBI:59789"/>
    </ligand>
</feature>
<dbReference type="Pfam" id="PF25133">
    <property type="entry name" value="TYW2_N_2"/>
    <property type="match status" value="1"/>
</dbReference>
<dbReference type="InterPro" id="IPR025792">
    <property type="entry name" value="tRNA_Gua_MeTrfase_euk"/>
</dbReference>
<name>A0AAV9AQZ1_ACOGR</name>
<evidence type="ECO:0000256" key="4">
    <source>
        <dbReference type="ARBA" id="ARBA00022679"/>
    </source>
</evidence>
<comment type="catalytic activity">
    <reaction evidence="9">
        <text>guanosine(37) in tRNA + S-adenosyl-L-methionine = N(1)-methylguanosine(37) in tRNA + S-adenosyl-L-homocysteine + H(+)</text>
        <dbReference type="Rhea" id="RHEA:36899"/>
        <dbReference type="Rhea" id="RHEA-COMP:10145"/>
        <dbReference type="Rhea" id="RHEA-COMP:10147"/>
        <dbReference type="ChEBI" id="CHEBI:15378"/>
        <dbReference type="ChEBI" id="CHEBI:57856"/>
        <dbReference type="ChEBI" id="CHEBI:59789"/>
        <dbReference type="ChEBI" id="CHEBI:73542"/>
        <dbReference type="ChEBI" id="CHEBI:74269"/>
        <dbReference type="EC" id="2.1.1.228"/>
    </reaction>
</comment>
<comment type="caution">
    <text evidence="12">The sequence shown here is derived from an EMBL/GenBank/DDBJ whole genome shotgun (WGS) entry which is preliminary data.</text>
</comment>
<feature type="compositionally biased region" description="Polar residues" evidence="10">
    <location>
        <begin position="339"/>
        <end position="349"/>
    </location>
</feature>
<comment type="similarity">
    <text evidence="9">Belongs to the TRM5 / TYW2 family.</text>
</comment>
<evidence type="ECO:0000256" key="5">
    <source>
        <dbReference type="ARBA" id="ARBA00022691"/>
    </source>
</evidence>
<keyword evidence="13" id="KW-1185">Reference proteome</keyword>
<dbReference type="InterPro" id="IPR056743">
    <property type="entry name" value="TRM5-TYW2-like_MTfase"/>
</dbReference>
<keyword evidence="5 9" id="KW-0949">S-adenosyl-L-methionine</keyword>
<keyword evidence="4 9" id="KW-0808">Transferase</keyword>
<dbReference type="SUPFAM" id="SSF53335">
    <property type="entry name" value="S-adenosyl-L-methionine-dependent methyltransferases"/>
    <property type="match status" value="1"/>
</dbReference>
<comment type="similarity">
    <text evidence="1">Belongs to the class I-like SAM-binding methyltransferase superfamily. TRM5/TYW2 family.</text>
</comment>
<dbReference type="InterPro" id="IPR029063">
    <property type="entry name" value="SAM-dependent_MTases_sf"/>
</dbReference>
<dbReference type="HAMAP" id="MF_03152">
    <property type="entry name" value="TRM5"/>
    <property type="match status" value="1"/>
</dbReference>
<feature type="binding site" evidence="9">
    <location>
        <begin position="252"/>
        <end position="253"/>
    </location>
    <ligand>
        <name>S-adenosyl-L-methionine</name>
        <dbReference type="ChEBI" id="CHEBI:59789"/>
    </ligand>
</feature>
<evidence type="ECO:0000256" key="6">
    <source>
        <dbReference type="ARBA" id="ARBA00022694"/>
    </source>
</evidence>
<dbReference type="CDD" id="cd02440">
    <property type="entry name" value="AdoMet_MTases"/>
    <property type="match status" value="1"/>
</dbReference>
<evidence type="ECO:0000256" key="9">
    <source>
        <dbReference type="HAMAP-Rule" id="MF_03152"/>
    </source>
</evidence>
<feature type="binding site" evidence="9">
    <location>
        <position position="186"/>
    </location>
    <ligand>
        <name>S-adenosyl-L-methionine</name>
        <dbReference type="ChEBI" id="CHEBI:59789"/>
    </ligand>
</feature>
<dbReference type="GO" id="GO:0005759">
    <property type="term" value="C:mitochondrial matrix"/>
    <property type="evidence" value="ECO:0007669"/>
    <property type="project" value="UniProtKB-SubCell"/>
</dbReference>
<evidence type="ECO:0000259" key="11">
    <source>
        <dbReference type="PROSITE" id="PS51684"/>
    </source>
</evidence>
<dbReference type="PROSITE" id="PS51684">
    <property type="entry name" value="SAM_MT_TRM5_TYW2"/>
    <property type="match status" value="1"/>
</dbReference>
<gene>
    <name evidence="12" type="ORF">QJS04_geneDACA016312</name>
</gene>
<keyword evidence="7 9" id="KW-0496">Mitochondrion</keyword>
<dbReference type="AlphaFoldDB" id="A0AAV9AQZ1"/>
<dbReference type="GO" id="GO:0002939">
    <property type="term" value="P:tRNA N1-guanine methylation"/>
    <property type="evidence" value="ECO:0007669"/>
    <property type="project" value="TreeGrafter"/>
</dbReference>
<dbReference type="InterPro" id="IPR030382">
    <property type="entry name" value="MeTrfase_TRM5/TYW2"/>
</dbReference>
<dbReference type="PANTHER" id="PTHR23245:SF36">
    <property type="entry name" value="TRNA (GUANINE(37)-N1)-METHYLTRANSFERASE"/>
    <property type="match status" value="1"/>
</dbReference>
<evidence type="ECO:0000256" key="8">
    <source>
        <dbReference type="ARBA" id="ARBA00023242"/>
    </source>
</evidence>
<proteinExistence type="inferred from homology"/>
<evidence type="ECO:0000256" key="1">
    <source>
        <dbReference type="ARBA" id="ARBA00009775"/>
    </source>
</evidence>
<keyword evidence="3 9" id="KW-0489">Methyltransferase</keyword>
<reference evidence="12" key="1">
    <citation type="journal article" date="2023" name="Nat. Commun.">
        <title>Diploid and tetraploid genomes of Acorus and the evolution of monocots.</title>
        <authorList>
            <person name="Ma L."/>
            <person name="Liu K.W."/>
            <person name="Li Z."/>
            <person name="Hsiao Y.Y."/>
            <person name="Qi Y."/>
            <person name="Fu T."/>
            <person name="Tang G.D."/>
            <person name="Zhang D."/>
            <person name="Sun W.H."/>
            <person name="Liu D.K."/>
            <person name="Li Y."/>
            <person name="Chen G.Z."/>
            <person name="Liu X.D."/>
            <person name="Liao X.Y."/>
            <person name="Jiang Y.T."/>
            <person name="Yu X."/>
            <person name="Hao Y."/>
            <person name="Huang J."/>
            <person name="Zhao X.W."/>
            <person name="Ke S."/>
            <person name="Chen Y.Y."/>
            <person name="Wu W.L."/>
            <person name="Hsu J.L."/>
            <person name="Lin Y.F."/>
            <person name="Huang M.D."/>
            <person name="Li C.Y."/>
            <person name="Huang L."/>
            <person name="Wang Z.W."/>
            <person name="Zhao X."/>
            <person name="Zhong W.Y."/>
            <person name="Peng D.H."/>
            <person name="Ahmad S."/>
            <person name="Lan S."/>
            <person name="Zhang J.S."/>
            <person name="Tsai W.C."/>
            <person name="Van de Peer Y."/>
            <person name="Liu Z.J."/>
        </authorList>
    </citation>
    <scope>NUCLEOTIDE SEQUENCE</scope>
    <source>
        <strain evidence="12">SCP</strain>
    </source>
</reference>
<evidence type="ECO:0000256" key="3">
    <source>
        <dbReference type="ARBA" id="ARBA00022603"/>
    </source>
</evidence>
<comment type="subunit">
    <text evidence="9">Monomer.</text>
</comment>
<feature type="binding site" evidence="9">
    <location>
        <begin position="224"/>
        <end position="225"/>
    </location>
    <ligand>
        <name>S-adenosyl-L-methionine</name>
        <dbReference type="ChEBI" id="CHEBI:59789"/>
    </ligand>
</feature>
<comment type="function">
    <text evidence="9">Specifically methylates the N1 position of guanosine-37 in various cytoplasmic and mitochondrial tRNAs. Methylation is not dependent on the nature of the nucleoside 5' of the target nucleoside. This is the first step in the biosynthesis of wybutosine (yW), a modified base adjacent to the anticodon of tRNAs and required for accurate decoding.</text>
</comment>
<evidence type="ECO:0000313" key="13">
    <source>
        <dbReference type="Proteomes" id="UP001179952"/>
    </source>
</evidence>
<dbReference type="InterPro" id="IPR056744">
    <property type="entry name" value="TRM5/TYW2-like_N"/>
</dbReference>
<dbReference type="Gene3D" id="3.30.300.110">
    <property type="entry name" value="Met-10+ protein-like domains"/>
    <property type="match status" value="1"/>
</dbReference>
<dbReference type="PANTHER" id="PTHR23245">
    <property type="entry name" value="TRNA METHYLTRANSFERASE"/>
    <property type="match status" value="1"/>
</dbReference>
<evidence type="ECO:0000256" key="7">
    <source>
        <dbReference type="ARBA" id="ARBA00023128"/>
    </source>
</evidence>
<evidence type="ECO:0000256" key="2">
    <source>
        <dbReference type="ARBA" id="ARBA00022490"/>
    </source>
</evidence>
<dbReference type="FunFam" id="3.30.300.110:FF:000004">
    <property type="entry name" value="tRNA (guanine(37)-N1)-methyltransferase"/>
    <property type="match status" value="1"/>
</dbReference>
<dbReference type="Proteomes" id="UP001179952">
    <property type="component" value="Unassembled WGS sequence"/>
</dbReference>
<evidence type="ECO:0000313" key="12">
    <source>
        <dbReference type="EMBL" id="KAK1266611.1"/>
    </source>
</evidence>
<keyword evidence="8 9" id="KW-0539">Nucleus</keyword>
<feature type="region of interest" description="Disordered" evidence="10">
    <location>
        <begin position="329"/>
        <end position="354"/>
    </location>
</feature>
<dbReference type="EMBL" id="JAUJYN010000007">
    <property type="protein sequence ID" value="KAK1266611.1"/>
    <property type="molecule type" value="Genomic_DNA"/>
</dbReference>
<keyword evidence="6 9" id="KW-0819">tRNA processing</keyword>
<comment type="subcellular location">
    <subcellularLocation>
        <location evidence="9">Mitochondrion matrix</location>
    </subcellularLocation>
    <subcellularLocation>
        <location evidence="9">Nucleus</location>
    </subcellularLocation>
    <subcellularLocation>
        <location evidence="9">Cytoplasm</location>
    </subcellularLocation>
    <text evidence="9">Predominantly in the mitochondria and in the nucleus.</text>
</comment>